<accession>A0A0A8YHI9</accession>
<dbReference type="AlphaFoldDB" id="A0A0A8YHI9"/>
<reference evidence="1" key="1">
    <citation type="submission" date="2014-09" db="EMBL/GenBank/DDBJ databases">
        <authorList>
            <person name="Magalhaes I.L.F."/>
            <person name="Oliveira U."/>
            <person name="Santos F.R."/>
            <person name="Vidigal T.H.D.A."/>
            <person name="Brescovit A.D."/>
            <person name="Santos A.J."/>
        </authorList>
    </citation>
    <scope>NUCLEOTIDE SEQUENCE</scope>
    <source>
        <tissue evidence="1">Shoot tissue taken approximately 20 cm above the soil surface</tissue>
    </source>
</reference>
<protein>
    <submittedName>
        <fullName evidence="1">Uncharacterized protein</fullName>
    </submittedName>
</protein>
<evidence type="ECO:0000313" key="1">
    <source>
        <dbReference type="EMBL" id="JAD25974.1"/>
    </source>
</evidence>
<reference evidence="1" key="2">
    <citation type="journal article" date="2015" name="Data Brief">
        <title>Shoot transcriptome of the giant reed, Arundo donax.</title>
        <authorList>
            <person name="Barrero R.A."/>
            <person name="Guerrero F.D."/>
            <person name="Moolhuijzen P."/>
            <person name="Goolsby J.A."/>
            <person name="Tidwell J."/>
            <person name="Bellgard S.E."/>
            <person name="Bellgard M.I."/>
        </authorList>
    </citation>
    <scope>NUCLEOTIDE SEQUENCE</scope>
    <source>
        <tissue evidence="1">Shoot tissue taken approximately 20 cm above the soil surface</tissue>
    </source>
</reference>
<sequence length="46" mass="5255">MLVLGRPIRKRTYLVLTTWSLCFLRPSDQKTNVSGAHHVEPSFSLV</sequence>
<proteinExistence type="predicted"/>
<name>A0A0A8YHI9_ARUDO</name>
<dbReference type="EMBL" id="GBRH01271921">
    <property type="protein sequence ID" value="JAD25974.1"/>
    <property type="molecule type" value="Transcribed_RNA"/>
</dbReference>
<organism evidence="1">
    <name type="scientific">Arundo donax</name>
    <name type="common">Giant reed</name>
    <name type="synonym">Donax arundinaceus</name>
    <dbReference type="NCBI Taxonomy" id="35708"/>
    <lineage>
        <taxon>Eukaryota</taxon>
        <taxon>Viridiplantae</taxon>
        <taxon>Streptophyta</taxon>
        <taxon>Embryophyta</taxon>
        <taxon>Tracheophyta</taxon>
        <taxon>Spermatophyta</taxon>
        <taxon>Magnoliopsida</taxon>
        <taxon>Liliopsida</taxon>
        <taxon>Poales</taxon>
        <taxon>Poaceae</taxon>
        <taxon>PACMAD clade</taxon>
        <taxon>Arundinoideae</taxon>
        <taxon>Arundineae</taxon>
        <taxon>Arundo</taxon>
    </lineage>
</organism>